<dbReference type="AlphaFoldDB" id="A0A0G0L2S7"/>
<dbReference type="PRINTS" id="PR00723">
    <property type="entry name" value="SUBTILISIN"/>
</dbReference>
<comment type="caution">
    <text evidence="10">The sequence shown here is derived from an EMBL/GenBank/DDBJ whole genome shotgun (WGS) entry which is preliminary data.</text>
</comment>
<comment type="subcellular location">
    <subcellularLocation>
        <location evidence="1">Secreted</location>
    </subcellularLocation>
</comment>
<proteinExistence type="inferred from homology"/>
<dbReference type="GO" id="GO:0005576">
    <property type="term" value="C:extracellular region"/>
    <property type="evidence" value="ECO:0007669"/>
    <property type="project" value="UniProtKB-SubCell"/>
</dbReference>
<keyword evidence="6 7" id="KW-0720">Serine protease</keyword>
<keyword evidence="5 7" id="KW-0378">Hydrolase</keyword>
<evidence type="ECO:0000256" key="4">
    <source>
        <dbReference type="ARBA" id="ARBA00022670"/>
    </source>
</evidence>
<dbReference type="InterPro" id="IPR036852">
    <property type="entry name" value="Peptidase_S8/S53_dom_sf"/>
</dbReference>
<evidence type="ECO:0000313" key="11">
    <source>
        <dbReference type="Proteomes" id="UP000034081"/>
    </source>
</evidence>
<dbReference type="PANTHER" id="PTHR43806:SF11">
    <property type="entry name" value="CEREVISIN-RELATED"/>
    <property type="match status" value="1"/>
</dbReference>
<evidence type="ECO:0000256" key="8">
    <source>
        <dbReference type="RuleBase" id="RU003355"/>
    </source>
</evidence>
<dbReference type="EMBL" id="LBVL01000001">
    <property type="protein sequence ID" value="KKQ86273.1"/>
    <property type="molecule type" value="Genomic_DNA"/>
</dbReference>
<feature type="active site" description="Charge relay system" evidence="7">
    <location>
        <position position="182"/>
    </location>
</feature>
<dbReference type="Pfam" id="PF00082">
    <property type="entry name" value="Peptidase_S8"/>
    <property type="match status" value="1"/>
</dbReference>
<evidence type="ECO:0000259" key="9">
    <source>
        <dbReference type="Pfam" id="PF00082"/>
    </source>
</evidence>
<organism evidence="10 11">
    <name type="scientific">Candidatus Woesebacteria bacterium GW2011_GWB1_38_8</name>
    <dbReference type="NCBI Taxonomy" id="1618570"/>
    <lineage>
        <taxon>Bacteria</taxon>
        <taxon>Candidatus Woeseibacteriota</taxon>
    </lineage>
</organism>
<protein>
    <submittedName>
        <fullName evidence="10">Serine protease</fullName>
    </submittedName>
</protein>
<reference evidence="10 11" key="1">
    <citation type="journal article" date="2015" name="Nature">
        <title>rRNA introns, odd ribosomes, and small enigmatic genomes across a large radiation of phyla.</title>
        <authorList>
            <person name="Brown C.T."/>
            <person name="Hug L.A."/>
            <person name="Thomas B.C."/>
            <person name="Sharon I."/>
            <person name="Castelle C.J."/>
            <person name="Singh A."/>
            <person name="Wilkins M.J."/>
            <person name="Williams K.H."/>
            <person name="Banfield J.F."/>
        </authorList>
    </citation>
    <scope>NUCLEOTIDE SEQUENCE [LARGE SCALE GENOMIC DNA]</scope>
</reference>
<evidence type="ECO:0000256" key="7">
    <source>
        <dbReference type="PROSITE-ProRule" id="PRU01240"/>
    </source>
</evidence>
<dbReference type="SUPFAM" id="SSF52743">
    <property type="entry name" value="Subtilisin-like"/>
    <property type="match status" value="1"/>
</dbReference>
<evidence type="ECO:0000313" key="10">
    <source>
        <dbReference type="EMBL" id="KKQ86273.1"/>
    </source>
</evidence>
<dbReference type="PANTHER" id="PTHR43806">
    <property type="entry name" value="PEPTIDASE S8"/>
    <property type="match status" value="1"/>
</dbReference>
<dbReference type="Gene3D" id="3.40.50.200">
    <property type="entry name" value="Peptidase S8/S53 domain"/>
    <property type="match status" value="1"/>
</dbReference>
<evidence type="ECO:0000256" key="3">
    <source>
        <dbReference type="ARBA" id="ARBA00022525"/>
    </source>
</evidence>
<dbReference type="STRING" id="1618570.UT08_C0001G0139"/>
<sequence>MKKLVIFLTIFCSILFLFRVITPETNVQAADSIGDKKVRLIVRFKKHTTYGLRQNIAKTNGATISEGLKLPDTFILNIPENVKDKVLAALNKNFFIDYAEEDAVAESLEIPNDPNFSNQWGMQIINASSAWDVVKGSNNVDIAIVDTGVNYNHPDLQSKIGFSVNCTLTNCPSGQTTDPDGHGTHVAGIAAAVTNNNLGIAGVSWNSRIMSIKVLDDTGRGYYSWITNGIIWAVDNGAEIINLSLGGTSYSSTLENAVNYAWSKGVLITAASGNSGTSKPFYPAYFQKVMAVAATSSNDAKASFSNYGTWVDVAAPGVSIISTYKNGYEYLSGTSMSTPFVSGLAALVISQNPSFTNSQVREKIETTSVKLPGTSGYWNYGRIDLCAALGCQQVVPTLTPIPTLVATNTPVPTQVPTLLPTQTINPTLIPTLTPIPTPTTSPKPWYCKYVPWHYTCQ</sequence>
<dbReference type="PATRIC" id="fig|1618570.3.peg.137"/>
<dbReference type="PROSITE" id="PS51892">
    <property type="entry name" value="SUBTILASE"/>
    <property type="match status" value="1"/>
</dbReference>
<dbReference type="GO" id="GO:0006508">
    <property type="term" value="P:proteolysis"/>
    <property type="evidence" value="ECO:0007669"/>
    <property type="project" value="UniProtKB-KW"/>
</dbReference>
<dbReference type="InterPro" id="IPR000209">
    <property type="entry name" value="Peptidase_S8/S53_dom"/>
</dbReference>
<comment type="similarity">
    <text evidence="2 7 8">Belongs to the peptidase S8 family.</text>
</comment>
<name>A0A0G0L2S7_9BACT</name>
<dbReference type="CDD" id="cd07484">
    <property type="entry name" value="Peptidases_S8_Thermitase_like"/>
    <property type="match status" value="1"/>
</dbReference>
<gene>
    <name evidence="10" type="ORF">UT08_C0001G0139</name>
</gene>
<dbReference type="InterPro" id="IPR022398">
    <property type="entry name" value="Peptidase_S8_His-AS"/>
</dbReference>
<keyword evidence="4 7" id="KW-0645">Protease</keyword>
<dbReference type="InterPro" id="IPR023827">
    <property type="entry name" value="Peptidase_S8_Asp-AS"/>
</dbReference>
<dbReference type="Proteomes" id="UP000034081">
    <property type="component" value="Unassembled WGS sequence"/>
</dbReference>
<accession>A0A0G0L2S7</accession>
<dbReference type="InterPro" id="IPR015500">
    <property type="entry name" value="Peptidase_S8_subtilisin-rel"/>
</dbReference>
<dbReference type="InterPro" id="IPR034084">
    <property type="entry name" value="Thermitase-like_dom"/>
</dbReference>
<dbReference type="InterPro" id="IPR023828">
    <property type="entry name" value="Peptidase_S8_Ser-AS"/>
</dbReference>
<dbReference type="GO" id="GO:0004252">
    <property type="term" value="F:serine-type endopeptidase activity"/>
    <property type="evidence" value="ECO:0007669"/>
    <property type="project" value="UniProtKB-UniRule"/>
</dbReference>
<feature type="active site" description="Charge relay system" evidence="7">
    <location>
        <position position="335"/>
    </location>
</feature>
<feature type="active site" description="Charge relay system" evidence="7">
    <location>
        <position position="146"/>
    </location>
</feature>
<dbReference type="PROSITE" id="PS00137">
    <property type="entry name" value="SUBTILASE_HIS"/>
    <property type="match status" value="1"/>
</dbReference>
<dbReference type="PROSITE" id="PS00138">
    <property type="entry name" value="SUBTILASE_SER"/>
    <property type="match status" value="1"/>
</dbReference>
<dbReference type="PROSITE" id="PS00136">
    <property type="entry name" value="SUBTILASE_ASP"/>
    <property type="match status" value="1"/>
</dbReference>
<feature type="domain" description="Peptidase S8/S53" evidence="9">
    <location>
        <begin position="138"/>
        <end position="371"/>
    </location>
</feature>
<dbReference type="InterPro" id="IPR050131">
    <property type="entry name" value="Peptidase_S8_subtilisin-like"/>
</dbReference>
<keyword evidence="3" id="KW-0964">Secreted</keyword>
<evidence type="ECO:0000256" key="2">
    <source>
        <dbReference type="ARBA" id="ARBA00011073"/>
    </source>
</evidence>
<evidence type="ECO:0000256" key="1">
    <source>
        <dbReference type="ARBA" id="ARBA00004613"/>
    </source>
</evidence>
<evidence type="ECO:0000256" key="5">
    <source>
        <dbReference type="ARBA" id="ARBA00022801"/>
    </source>
</evidence>
<evidence type="ECO:0000256" key="6">
    <source>
        <dbReference type="ARBA" id="ARBA00022825"/>
    </source>
</evidence>